<keyword evidence="1" id="KW-0472">Membrane</keyword>
<organism evidence="2 3">
    <name type="scientific">Neorhizobium huautlense</name>
    <dbReference type="NCBI Taxonomy" id="67774"/>
    <lineage>
        <taxon>Bacteria</taxon>
        <taxon>Pseudomonadati</taxon>
        <taxon>Pseudomonadota</taxon>
        <taxon>Alphaproteobacteria</taxon>
        <taxon>Hyphomicrobiales</taxon>
        <taxon>Rhizobiaceae</taxon>
        <taxon>Rhizobium/Agrobacterium group</taxon>
        <taxon>Neorhizobium</taxon>
    </lineage>
</organism>
<keyword evidence="3" id="KW-1185">Reference proteome</keyword>
<feature type="transmembrane region" description="Helical" evidence="1">
    <location>
        <begin position="21"/>
        <end position="40"/>
    </location>
</feature>
<dbReference type="EMBL" id="JAUSRF010000002">
    <property type="protein sequence ID" value="MDP9836069.1"/>
    <property type="molecule type" value="Genomic_DNA"/>
</dbReference>
<evidence type="ECO:0000313" key="3">
    <source>
        <dbReference type="Proteomes" id="UP001241472"/>
    </source>
</evidence>
<dbReference type="Proteomes" id="UP001241472">
    <property type="component" value="Unassembled WGS sequence"/>
</dbReference>
<evidence type="ECO:0000313" key="2">
    <source>
        <dbReference type="EMBL" id="MDP9836069.1"/>
    </source>
</evidence>
<feature type="transmembrane region" description="Helical" evidence="1">
    <location>
        <begin position="137"/>
        <end position="154"/>
    </location>
</feature>
<dbReference type="RefSeq" id="WP_306831348.1">
    <property type="nucleotide sequence ID" value="NZ_JAUSRF010000002.1"/>
</dbReference>
<keyword evidence="1" id="KW-0812">Transmembrane</keyword>
<feature type="transmembrane region" description="Helical" evidence="1">
    <location>
        <begin position="52"/>
        <end position="70"/>
    </location>
</feature>
<comment type="caution">
    <text evidence="2">The sequence shown here is derived from an EMBL/GenBank/DDBJ whole genome shotgun (WGS) entry which is preliminary data.</text>
</comment>
<name>A0ABT9PNN4_9HYPH</name>
<proteinExistence type="predicted"/>
<accession>A0ABT9PNN4</accession>
<gene>
    <name evidence="2" type="ORF">J2T09_000811</name>
</gene>
<protein>
    <submittedName>
        <fullName evidence="2">Uncharacterized protein YneF (UPF0154 family)</fullName>
    </submittedName>
</protein>
<evidence type="ECO:0000256" key="1">
    <source>
        <dbReference type="SAM" id="Phobius"/>
    </source>
</evidence>
<sequence length="183" mass="20178">MSAATGPAQAHSLARQWLSRLAVAVIMVAGFIGGNSLAMGGLPDLEKAGPYWLAWAGFQLVCLLLGKAWARSWKGNDAFVAGFCWKLKKIRVRMRRRLFPNRNWEDYRRAEQSIIVLCVPVSFVAFILISLSLKVGLLVGFAVVFALLLVVPYYRDAAETPINNVIFAGLVSLAWGYLFATSL</sequence>
<feature type="transmembrane region" description="Helical" evidence="1">
    <location>
        <begin position="114"/>
        <end position="131"/>
    </location>
</feature>
<feature type="transmembrane region" description="Helical" evidence="1">
    <location>
        <begin position="161"/>
        <end position="180"/>
    </location>
</feature>
<keyword evidence="1" id="KW-1133">Transmembrane helix</keyword>
<reference evidence="2 3" key="1">
    <citation type="submission" date="2023-07" db="EMBL/GenBank/DDBJ databases">
        <title>Sorghum-associated microbial communities from plants grown in Nebraska, USA.</title>
        <authorList>
            <person name="Schachtman D."/>
        </authorList>
    </citation>
    <scope>NUCLEOTIDE SEQUENCE [LARGE SCALE GENOMIC DNA]</scope>
    <source>
        <strain evidence="2 3">DS1307</strain>
    </source>
</reference>